<dbReference type="Gene3D" id="3.10.560.10">
    <property type="entry name" value="Outer membrane lipoprotein wza domain like"/>
    <property type="match status" value="1"/>
</dbReference>
<evidence type="ECO:0000313" key="6">
    <source>
        <dbReference type="Proteomes" id="UP000245678"/>
    </source>
</evidence>
<reference evidence="5 6" key="1">
    <citation type="submission" date="2018-05" db="EMBL/GenBank/DDBJ databases">
        <title>Genomic Encyclopedia of Archaeal and Bacterial Type Strains, Phase II (KMG-II): from individual species to whole genera.</title>
        <authorList>
            <person name="Goeker M."/>
        </authorList>
    </citation>
    <scope>NUCLEOTIDE SEQUENCE [LARGE SCALE GENOMIC DNA]</scope>
    <source>
        <strain evidence="5 6">DSM 19975</strain>
    </source>
</reference>
<keyword evidence="1" id="KW-0732">Signal</keyword>
<feature type="domain" description="Polysaccharide export protein N-terminal" evidence="3">
    <location>
        <begin position="56"/>
        <end position="160"/>
    </location>
</feature>
<dbReference type="InterPro" id="IPR049712">
    <property type="entry name" value="Poly_export"/>
</dbReference>
<evidence type="ECO:0000256" key="1">
    <source>
        <dbReference type="ARBA" id="ARBA00022729"/>
    </source>
</evidence>
<dbReference type="PANTHER" id="PTHR33619">
    <property type="entry name" value="POLYSACCHARIDE EXPORT PROTEIN GFCE-RELATED"/>
    <property type="match status" value="1"/>
</dbReference>
<sequence length="279" mass="30425">MRKSYILNAYLILFILFISGGLFSCSSTKKTKYFQDIPDSGMLKKIAAAEYIEPKVQVDDIISVIVQTIDPSASQMINAGNVPISGAVPSGNGNSTLNQLMGSGNQSQITSGYLVNKQGTIDVPVLGKINVLGYSTTELTAIIRDLAAKYYNNPTVIVRFANFKVSILGEVAKPGVYIMPNEKVSVLDALSMAGDLTIFGTRNNVLLIRGNPDGTKTPYRINLKNSNIMSEPYYYLRQNDMIYVEPNRAKAAATDAAQARNYTIIGSILSIIAIYITRK</sequence>
<gene>
    <name evidence="5" type="ORF">LX99_02606</name>
</gene>
<evidence type="ECO:0000259" key="4">
    <source>
        <dbReference type="Pfam" id="PF10531"/>
    </source>
</evidence>
<feature type="transmembrane region" description="Helical" evidence="2">
    <location>
        <begin position="6"/>
        <end position="25"/>
    </location>
</feature>
<dbReference type="Pfam" id="PF02563">
    <property type="entry name" value="Poly_export"/>
    <property type="match status" value="1"/>
</dbReference>
<dbReference type="Proteomes" id="UP000245678">
    <property type="component" value="Unassembled WGS sequence"/>
</dbReference>
<proteinExistence type="predicted"/>
<name>A0A316HCI7_9SPHI</name>
<dbReference type="GO" id="GO:0015159">
    <property type="term" value="F:polysaccharide transmembrane transporter activity"/>
    <property type="evidence" value="ECO:0007669"/>
    <property type="project" value="InterPro"/>
</dbReference>
<dbReference type="PROSITE" id="PS51257">
    <property type="entry name" value="PROKAR_LIPOPROTEIN"/>
    <property type="match status" value="1"/>
</dbReference>
<evidence type="ECO:0000259" key="3">
    <source>
        <dbReference type="Pfam" id="PF02563"/>
    </source>
</evidence>
<dbReference type="RefSeq" id="WP_109608246.1">
    <property type="nucleotide sequence ID" value="NZ_QGHA01000004.1"/>
</dbReference>
<keyword evidence="2" id="KW-0812">Transmembrane</keyword>
<dbReference type="InterPro" id="IPR003715">
    <property type="entry name" value="Poly_export_N"/>
</dbReference>
<evidence type="ECO:0000256" key="2">
    <source>
        <dbReference type="SAM" id="Phobius"/>
    </source>
</evidence>
<organism evidence="5 6">
    <name type="scientific">Mucilaginibacter oryzae</name>
    <dbReference type="NCBI Taxonomy" id="468058"/>
    <lineage>
        <taxon>Bacteria</taxon>
        <taxon>Pseudomonadati</taxon>
        <taxon>Bacteroidota</taxon>
        <taxon>Sphingobacteriia</taxon>
        <taxon>Sphingobacteriales</taxon>
        <taxon>Sphingobacteriaceae</taxon>
        <taxon>Mucilaginibacter</taxon>
    </lineage>
</organism>
<feature type="domain" description="Soluble ligand binding" evidence="4">
    <location>
        <begin position="164"/>
        <end position="218"/>
    </location>
</feature>
<keyword evidence="2" id="KW-0472">Membrane</keyword>
<keyword evidence="6" id="KW-1185">Reference proteome</keyword>
<dbReference type="EMBL" id="QGHA01000004">
    <property type="protein sequence ID" value="PWK77721.1"/>
    <property type="molecule type" value="Genomic_DNA"/>
</dbReference>
<dbReference type="Pfam" id="PF10531">
    <property type="entry name" value="SLBB"/>
    <property type="match status" value="1"/>
</dbReference>
<dbReference type="PANTHER" id="PTHR33619:SF3">
    <property type="entry name" value="POLYSACCHARIDE EXPORT PROTEIN GFCE-RELATED"/>
    <property type="match status" value="1"/>
</dbReference>
<dbReference type="InterPro" id="IPR019554">
    <property type="entry name" value="Soluble_ligand-bd"/>
</dbReference>
<dbReference type="AlphaFoldDB" id="A0A316HCI7"/>
<keyword evidence="2" id="KW-1133">Transmembrane helix</keyword>
<comment type="caution">
    <text evidence="5">The sequence shown here is derived from an EMBL/GenBank/DDBJ whole genome shotgun (WGS) entry which is preliminary data.</text>
</comment>
<evidence type="ECO:0000313" key="5">
    <source>
        <dbReference type="EMBL" id="PWK77721.1"/>
    </source>
</evidence>
<accession>A0A316HCI7</accession>
<protein>
    <submittedName>
        <fullName evidence="5">Polysaccharide export outer membrane protein</fullName>
    </submittedName>
</protein>